<reference evidence="6" key="1">
    <citation type="journal article" date="2019" name="Int. J. Syst. Evol. Microbiol.">
        <title>The Global Catalogue of Microorganisms (GCM) 10K type strain sequencing project: providing services to taxonomists for standard genome sequencing and annotation.</title>
        <authorList>
            <consortium name="The Broad Institute Genomics Platform"/>
            <consortium name="The Broad Institute Genome Sequencing Center for Infectious Disease"/>
            <person name="Wu L."/>
            <person name="Ma J."/>
        </authorList>
    </citation>
    <scope>NUCLEOTIDE SEQUENCE [LARGE SCALE GENOMIC DNA]</scope>
    <source>
        <strain evidence="6">CECT 8010</strain>
    </source>
</reference>
<dbReference type="RefSeq" id="WP_379013110.1">
    <property type="nucleotide sequence ID" value="NZ_JBHSDC010000011.1"/>
</dbReference>
<keyword evidence="6" id="KW-1185">Reference proteome</keyword>
<comment type="similarity">
    <text evidence="3">Belongs to the N(4)/N(6)-methyltransferase family.</text>
</comment>
<comment type="caution">
    <text evidence="5">The sequence shown here is derived from an EMBL/GenBank/DDBJ whole genome shotgun (WGS) entry which is preliminary data.</text>
</comment>
<dbReference type="InterPro" id="IPR001091">
    <property type="entry name" value="RM_Methyltransferase"/>
</dbReference>
<dbReference type="Proteomes" id="UP001595906">
    <property type="component" value="Unassembled WGS sequence"/>
</dbReference>
<keyword evidence="2" id="KW-0808">Transferase</keyword>
<evidence type="ECO:0000256" key="2">
    <source>
        <dbReference type="ARBA" id="ARBA00022679"/>
    </source>
</evidence>
<dbReference type="SUPFAM" id="SSF53335">
    <property type="entry name" value="S-adenosyl-L-methionine-dependent methyltransferases"/>
    <property type="match status" value="1"/>
</dbReference>
<sequence>MNLSTNDLESNIKRNKRTNTKASFILGDSNKELDVLIRKKKKFQLIMTSPPYNMGKEYEKNEPIETYLIEIENIISKLVQVLDDRGSICWQVGNYIDKKTKEMFPLDIFYYNIFKKYKLQLRNRIIWNFEHGLHSTKRFSGRYEVILWFTKSEDYTFNLDDVRVPAKYPGKKHYKGQKKGEISGNPLGKNPSDFWESLKNEWENAVWKIPNVKSNHKEKTIHPCQYPIELVERCVLALTNEGDNILDPYSGVGSSVLAAYKNKRNAIGIEKDSSYIDIANDRLLSLKKGQLKIRALGTPVHIPNQNQAVAKKPDHFKY</sequence>
<protein>
    <recommendedName>
        <fullName evidence="3">Methyltransferase</fullName>
        <ecNumber evidence="3">2.1.1.-</ecNumber>
    </recommendedName>
</protein>
<gene>
    <name evidence="5" type="ORF">ACFOW1_06755</name>
</gene>
<feature type="domain" description="DNA methylase N-4/N-6" evidence="4">
    <location>
        <begin position="44"/>
        <end position="280"/>
    </location>
</feature>
<evidence type="ECO:0000313" key="5">
    <source>
        <dbReference type="EMBL" id="MFC4231581.1"/>
    </source>
</evidence>
<dbReference type="EMBL" id="JBHSDC010000011">
    <property type="protein sequence ID" value="MFC4231581.1"/>
    <property type="molecule type" value="Genomic_DNA"/>
</dbReference>
<keyword evidence="1" id="KW-0489">Methyltransferase</keyword>
<dbReference type="InterPro" id="IPR002941">
    <property type="entry name" value="DNA_methylase_N4/N6"/>
</dbReference>
<accession>A0ABV8PY18</accession>
<organism evidence="5 6">
    <name type="scientific">Parasediminibacterium paludis</name>
    <dbReference type="NCBI Taxonomy" id="908966"/>
    <lineage>
        <taxon>Bacteria</taxon>
        <taxon>Pseudomonadati</taxon>
        <taxon>Bacteroidota</taxon>
        <taxon>Chitinophagia</taxon>
        <taxon>Chitinophagales</taxon>
        <taxon>Chitinophagaceae</taxon>
        <taxon>Parasediminibacterium</taxon>
    </lineage>
</organism>
<dbReference type="Gene3D" id="3.40.50.150">
    <property type="entry name" value="Vaccinia Virus protein VP39"/>
    <property type="match status" value="1"/>
</dbReference>
<evidence type="ECO:0000256" key="3">
    <source>
        <dbReference type="RuleBase" id="RU362026"/>
    </source>
</evidence>
<dbReference type="InterPro" id="IPR029063">
    <property type="entry name" value="SAM-dependent_MTases_sf"/>
</dbReference>
<evidence type="ECO:0000313" key="6">
    <source>
        <dbReference type="Proteomes" id="UP001595906"/>
    </source>
</evidence>
<evidence type="ECO:0000259" key="4">
    <source>
        <dbReference type="Pfam" id="PF01555"/>
    </source>
</evidence>
<dbReference type="Pfam" id="PF01555">
    <property type="entry name" value="N6_N4_Mtase"/>
    <property type="match status" value="1"/>
</dbReference>
<evidence type="ECO:0000256" key="1">
    <source>
        <dbReference type="ARBA" id="ARBA00022603"/>
    </source>
</evidence>
<dbReference type="PRINTS" id="PR00508">
    <property type="entry name" value="S21N4MTFRASE"/>
</dbReference>
<proteinExistence type="inferred from homology"/>
<name>A0ABV8PY18_9BACT</name>
<dbReference type="EC" id="2.1.1.-" evidence="3"/>